<organism evidence="1">
    <name type="scientific">uncultured marine phage</name>
    <dbReference type="NCBI Taxonomy" id="707152"/>
    <lineage>
        <taxon>Viruses</taxon>
        <taxon>environmental samples</taxon>
    </lineage>
</organism>
<dbReference type="EMBL" id="OU342829">
    <property type="protein sequence ID" value="CAG7580079.1"/>
    <property type="molecule type" value="Genomic_DNA"/>
</dbReference>
<proteinExistence type="predicted"/>
<protein>
    <submittedName>
        <fullName evidence="1">Uncharacterized protein</fullName>
    </submittedName>
</protein>
<sequence length="125" mass="14137">MKYLKTFENHGRYQPNVPTDRALEVLRSSNFEQRMVNSPESVSGPSVFVKVDLSLINDIKMKDADETYKGIGDDSLLDDIADVLDNTMGTMGQIEIYVDEDEKSIVILFQDESDINIDEIKSKLS</sequence>
<reference evidence="1" key="1">
    <citation type="submission" date="2021-06" db="EMBL/GenBank/DDBJ databases">
        <authorList>
            <person name="Gannon L."/>
            <person name="Redgwell R T."/>
            <person name="Michniewski S."/>
            <person name="Harrison D C."/>
            <person name="Millard A."/>
        </authorList>
    </citation>
    <scope>NUCLEOTIDE SEQUENCE</scope>
</reference>
<evidence type="ECO:0000313" key="1">
    <source>
        <dbReference type="EMBL" id="CAG7580079.1"/>
    </source>
</evidence>
<accession>A0A8D9FQW6</accession>
<name>A0A8D9FQW6_9VIRU</name>
<gene>
    <name evidence="1" type="ORF">SLAVMIC_00237</name>
</gene>